<dbReference type="GeneID" id="912311"/>
<reference evidence="1 2" key="1">
    <citation type="journal article" date="2000" name="Syst. Appl. Microbiol.">
        <title>Comparative analysis of the whole set of rRNA operons between an enterohemorrhagic Escherichia coli O157:H7 Sakai strain and an Escherichia coli K-12 strain MG1655.</title>
        <authorList>
            <person name="Ohnishi M."/>
            <person name="Murata T."/>
            <person name="Nakayama K."/>
            <person name="Kuhara S."/>
            <person name="Hattori M."/>
            <person name="Kurokawa K."/>
            <person name="Yasunaga T."/>
            <person name="Yokoyama K."/>
            <person name="Makino K."/>
            <person name="Shinagawa H."/>
            <person name="Hayashi T."/>
        </authorList>
    </citation>
    <scope>NUCLEOTIDE SEQUENCE [LARGE SCALE GENOMIC DNA]</scope>
    <source>
        <strain evidence="2">O157:H7 / Sakai / RIMD 0509952 / EHEC</strain>
    </source>
</reference>
<keyword evidence="2" id="KW-1185">Reference proteome</keyword>
<sequence length="59" mass="6791">MDLSPEDAKFLRELQHRMLREAIIEQQTGMSAIDPLRYKRASSPLVDDNSNADKTRPPH</sequence>
<evidence type="ECO:0000313" key="2">
    <source>
        <dbReference type="Proteomes" id="UP000000558"/>
    </source>
</evidence>
<dbReference type="EMBL" id="BA000007">
    <property type="protein sequence ID" value="BAB34788.2"/>
    <property type="molecule type" value="Genomic_DNA"/>
</dbReference>
<dbReference type="Proteomes" id="UP000000558">
    <property type="component" value="Chromosome"/>
</dbReference>
<dbReference type="KEGG" id="ecs:ECs_1365"/>
<dbReference type="PATRIC" id="fig|83334.175.peg.3920"/>
<dbReference type="AlphaFoldDB" id="A0A0H3JHR6"/>
<proteinExistence type="predicted"/>
<accession>A0A6M0JPU3</accession>
<evidence type="ECO:0000313" key="1">
    <source>
        <dbReference type="EMBL" id="BAB34788.2"/>
    </source>
</evidence>
<accession>A0A0H3JHR6</accession>
<organism evidence="1 2">
    <name type="scientific">Escherichia coli O157:H7</name>
    <dbReference type="NCBI Taxonomy" id="83334"/>
    <lineage>
        <taxon>Bacteria</taxon>
        <taxon>Pseudomonadati</taxon>
        <taxon>Pseudomonadota</taxon>
        <taxon>Gammaproteobacteria</taxon>
        <taxon>Enterobacterales</taxon>
        <taxon>Enterobacteriaceae</taxon>
        <taxon>Escherichia</taxon>
    </lineage>
</organism>
<gene>
    <name evidence="1" type="ORF">ECs_1365</name>
</gene>
<protein>
    <submittedName>
        <fullName evidence="1">Uncharacterized protein</fullName>
    </submittedName>
</protein>
<name>A0A0H3JHR6_ECO57</name>
<dbReference type="HOGENOM" id="CLU_2715941_0_0_6"/>
<reference evidence="1 2" key="2">
    <citation type="journal article" date="2001" name="DNA Res.">
        <title>Complete genome sequence of enterohemorrhagic Escherichia coli O157:H7 and genomic comparison with a laboratory strain K-12.</title>
        <authorList>
            <person name="Hayashi T."/>
            <person name="Makino K."/>
            <person name="Ohnishi M."/>
            <person name="Kurokawa K."/>
            <person name="Ishii K."/>
            <person name="Yokoyama K."/>
            <person name="Han C.G."/>
            <person name="Ohtsubo E."/>
            <person name="Nakayama K."/>
            <person name="Murata T."/>
            <person name="Tanaka M."/>
            <person name="Tobe T."/>
            <person name="Iida T."/>
            <person name="Takami H."/>
            <person name="Honda T."/>
            <person name="Sasakawa C."/>
            <person name="Ogasawara N."/>
            <person name="Yasunaga T."/>
            <person name="Kuhara S."/>
            <person name="Shiba T."/>
            <person name="Hattori M."/>
            <person name="Shinagawa H."/>
        </authorList>
    </citation>
    <scope>NUCLEOTIDE SEQUENCE [LARGE SCALE GENOMIC DNA]</scope>
    <source>
        <strain evidence="2">O157:H7 / Sakai / RIMD 0509952 / EHEC</strain>
    </source>
</reference>